<dbReference type="Pfam" id="PF12833">
    <property type="entry name" value="HTH_18"/>
    <property type="match status" value="1"/>
</dbReference>
<dbReference type="AlphaFoldDB" id="A0A0E1WXP9"/>
<dbReference type="GO" id="GO:0043565">
    <property type="term" value="F:sequence-specific DNA binding"/>
    <property type="evidence" value="ECO:0007669"/>
    <property type="project" value="InterPro"/>
</dbReference>
<name>A0A0E1WXP9_9HYPH</name>
<keyword evidence="2" id="KW-0238">DNA-binding</keyword>
<dbReference type="InterPro" id="IPR018062">
    <property type="entry name" value="HTH_AraC-typ_CS"/>
</dbReference>
<organism evidence="5">
    <name type="scientific">Brucella pinnipedialis M292/94/1</name>
    <dbReference type="NCBI Taxonomy" id="520462"/>
    <lineage>
        <taxon>Bacteria</taxon>
        <taxon>Pseudomonadati</taxon>
        <taxon>Pseudomonadota</taxon>
        <taxon>Alphaproteobacteria</taxon>
        <taxon>Hyphomicrobiales</taxon>
        <taxon>Brucellaceae</taxon>
        <taxon>Brucella/Ochrobactrum group</taxon>
        <taxon>Brucella</taxon>
    </lineage>
</organism>
<evidence type="ECO:0000256" key="2">
    <source>
        <dbReference type="ARBA" id="ARBA00023125"/>
    </source>
</evidence>
<dbReference type="SMART" id="SM00342">
    <property type="entry name" value="HTH_ARAC"/>
    <property type="match status" value="1"/>
</dbReference>
<dbReference type="InterPro" id="IPR018060">
    <property type="entry name" value="HTH_AraC"/>
</dbReference>
<evidence type="ECO:0000259" key="4">
    <source>
        <dbReference type="PROSITE" id="PS01124"/>
    </source>
</evidence>
<dbReference type="GO" id="GO:0003700">
    <property type="term" value="F:DNA-binding transcription factor activity"/>
    <property type="evidence" value="ECO:0007669"/>
    <property type="project" value="InterPro"/>
</dbReference>
<gene>
    <name evidence="5" type="ORF">BALG_02944</name>
</gene>
<dbReference type="SUPFAM" id="SSF46689">
    <property type="entry name" value="Homeodomain-like"/>
    <property type="match status" value="2"/>
</dbReference>
<dbReference type="InterPro" id="IPR053142">
    <property type="entry name" value="PchR_regulatory_protein"/>
</dbReference>
<dbReference type="EMBL" id="EQ999534">
    <property type="protein sequence ID" value="EEZ29590.1"/>
    <property type="molecule type" value="Genomic_DNA"/>
</dbReference>
<dbReference type="PANTHER" id="PTHR47893">
    <property type="entry name" value="REGULATORY PROTEIN PCHR"/>
    <property type="match status" value="1"/>
</dbReference>
<protein>
    <recommendedName>
        <fullName evidence="4">HTH araC/xylS-type domain-containing protein</fullName>
    </recommendedName>
</protein>
<dbReference type="InterPro" id="IPR020449">
    <property type="entry name" value="Tscrpt_reg_AraC-type_HTH"/>
</dbReference>
<dbReference type="HOGENOM" id="CLU_052345_1_2_5"/>
<sequence>MQYTSHEFFVGSLNNAPNCTTDFSEQEIFPKLMLMIFFQGMQHFEIDGVSFHLDVGSGEARKPLVFMLNIARYSKLRFFSQSDVPLRKVMISAPHSWLRNQLDLQDEAQETTLRSFLTQHLASYSFAPGQHILQLAEKIMNPPSVAAGPLATLYLRAQGLDIMWQACLAMMAEKEKQPPVLSSANRQDCERIREFIMANLDRDLTIDLIAQKVAISASTVQRRFKKHYGTTLYNFIKQQRLEAACVALSRDSIPISQAAHLAGYNNTSTFTSAFRKLYGFSPKKMRALGKGDPCRSGSG</sequence>
<keyword evidence="1" id="KW-0805">Transcription regulation</keyword>
<evidence type="ECO:0000313" key="5">
    <source>
        <dbReference type="EMBL" id="EEZ29590.1"/>
    </source>
</evidence>
<feature type="domain" description="HTH araC/xylS-type" evidence="4">
    <location>
        <begin position="190"/>
        <end position="288"/>
    </location>
</feature>
<dbReference type="Proteomes" id="UP000004659">
    <property type="component" value="Unassembled WGS sequence"/>
</dbReference>
<dbReference type="InterPro" id="IPR009057">
    <property type="entry name" value="Homeodomain-like_sf"/>
</dbReference>
<dbReference type="PRINTS" id="PR00032">
    <property type="entry name" value="HTHARAC"/>
</dbReference>
<dbReference type="PANTHER" id="PTHR47893:SF1">
    <property type="entry name" value="REGULATORY PROTEIN PCHR"/>
    <property type="match status" value="1"/>
</dbReference>
<proteinExistence type="predicted"/>
<reference evidence="5" key="1">
    <citation type="submission" date="2009-01" db="EMBL/GenBank/DDBJ databases">
        <title>The Genome Sequence of Brucella pinnipedialis M292/94/1.</title>
        <authorList>
            <consortium name="The Broad Institute Genome Sequencing Platform"/>
            <person name="Ward D."/>
            <person name="Young S.K."/>
            <person name="Kodira C.D."/>
            <person name="Zeng Q."/>
            <person name="Koehrsen M."/>
            <person name="Alvarado L."/>
            <person name="Berlin A."/>
            <person name="Borenstein D."/>
            <person name="Chen Z."/>
            <person name="Engels R."/>
            <person name="Freedman E."/>
            <person name="Gellesch M."/>
            <person name="Goldberg J."/>
            <person name="Griggs A."/>
            <person name="Gujja S."/>
            <person name="Heiman D."/>
            <person name="Hepburn T."/>
            <person name="Howarth C."/>
            <person name="Jen D."/>
            <person name="Larson L."/>
            <person name="Lewis B."/>
            <person name="Mehta T."/>
            <person name="Park D."/>
            <person name="Pearson M."/>
            <person name="Roberts A."/>
            <person name="Saif S."/>
            <person name="Shea T."/>
            <person name="Shenoy N."/>
            <person name="Sisk P."/>
            <person name="Stolte C."/>
            <person name="Sykes S."/>
            <person name="Walk T."/>
            <person name="White J."/>
            <person name="Yandava C."/>
            <person name="Whatmore A.M."/>
            <person name="Perrett L.L."/>
            <person name="O'Callaghan D."/>
            <person name="Nusbaum C."/>
            <person name="Galagan J."/>
            <person name="Birren B."/>
        </authorList>
    </citation>
    <scope>NUCLEOTIDE SEQUENCE [LARGE SCALE GENOMIC DNA]</scope>
    <source>
        <strain evidence="5">M292/94/1</strain>
    </source>
</reference>
<dbReference type="Gene3D" id="1.10.10.60">
    <property type="entry name" value="Homeodomain-like"/>
    <property type="match status" value="1"/>
</dbReference>
<dbReference type="PROSITE" id="PS00041">
    <property type="entry name" value="HTH_ARAC_FAMILY_1"/>
    <property type="match status" value="1"/>
</dbReference>
<dbReference type="PROSITE" id="PS01124">
    <property type="entry name" value="HTH_ARAC_FAMILY_2"/>
    <property type="match status" value="1"/>
</dbReference>
<evidence type="ECO:0000256" key="1">
    <source>
        <dbReference type="ARBA" id="ARBA00023015"/>
    </source>
</evidence>
<accession>A0A0E1WXP9</accession>
<keyword evidence="3" id="KW-0804">Transcription</keyword>
<evidence type="ECO:0000256" key="3">
    <source>
        <dbReference type="ARBA" id="ARBA00023163"/>
    </source>
</evidence>